<evidence type="ECO:0000256" key="4">
    <source>
        <dbReference type="ARBA" id="ARBA00022989"/>
    </source>
</evidence>
<dbReference type="InterPro" id="IPR027417">
    <property type="entry name" value="P-loop_NTPase"/>
</dbReference>
<dbReference type="GO" id="GO:0042626">
    <property type="term" value="F:ATPase-coupled transmembrane transporter activity"/>
    <property type="evidence" value="ECO:0007669"/>
    <property type="project" value="TreeGrafter"/>
</dbReference>
<name>A0A345YTT4_9MICO</name>
<evidence type="ECO:0000313" key="9">
    <source>
        <dbReference type="EMBL" id="AXK47336.1"/>
    </source>
</evidence>
<dbReference type="AlphaFoldDB" id="A0A345YTT4"/>
<evidence type="ECO:0000259" key="8">
    <source>
        <dbReference type="PROSITE" id="PS50893"/>
    </source>
</evidence>
<dbReference type="Gene3D" id="3.40.50.300">
    <property type="entry name" value="P-loop containing nucleotide triphosphate hydrolases"/>
    <property type="match status" value="1"/>
</dbReference>
<evidence type="ECO:0000256" key="6">
    <source>
        <dbReference type="SAM" id="MobiDB-lite"/>
    </source>
</evidence>
<evidence type="ECO:0000313" key="12">
    <source>
        <dbReference type="Proteomes" id="UP000282185"/>
    </source>
</evidence>
<sequence length="462" mass="50095">MSTPPSPLEGVIRTEFGRSRLMSIATTASTSLPSYRAQATRVIGARSLRASWPRMPAMSSPYRARRKACPASFGTLAGRIQSVIPRSQSLSVERPAHESRVRGDVSRSARTGREAVSSRRGVRDATRFHGELRMVGCARMNTCSKQDSMRENIGGIVAKTTLLNALTAAQPATSGQVLYDARDLSQHLESLRGSIGVVPQDDVVHHHLTARQALGYAAELRFDPEVPSADRERRVSEVLEELGLTEHQHTRISSLSGGQHKRVSVAIELLTRPSLLVLDEPTSGLDLDLVAEVMETLRRLADDGRTVLVVTHSPEGLDLCDRLLILAPGGKVSFFGDPDDARPHFGAQTFGDVVAATKTDPEGTVSRFRASAGYVRDVRTPIGRMASTRTELGEDPRSPSLRRQASVEGRRQLRILWADRALAGFVVAMPLILAALVLVIPGEQGLAHPDLASCPRGSPIRS</sequence>
<dbReference type="Pfam" id="PF00005">
    <property type="entry name" value="ABC_tran"/>
    <property type="match status" value="1"/>
</dbReference>
<dbReference type="PANTHER" id="PTHR48041">
    <property type="entry name" value="ABC TRANSPORTER G FAMILY MEMBER 28"/>
    <property type="match status" value="1"/>
</dbReference>
<evidence type="ECO:0000313" key="10">
    <source>
        <dbReference type="EMBL" id="RRR20927.1"/>
    </source>
</evidence>
<dbReference type="EMBL" id="QSWH01000011">
    <property type="protein sequence ID" value="RRR20927.1"/>
    <property type="molecule type" value="Genomic_DNA"/>
</dbReference>
<dbReference type="Proteomes" id="UP000254236">
    <property type="component" value="Chromosome"/>
</dbReference>
<organism evidence="10 12">
    <name type="scientific">Brachybacterium saurashtrense</name>
    <dbReference type="NCBI Taxonomy" id="556288"/>
    <lineage>
        <taxon>Bacteria</taxon>
        <taxon>Bacillati</taxon>
        <taxon>Actinomycetota</taxon>
        <taxon>Actinomycetes</taxon>
        <taxon>Micrococcales</taxon>
        <taxon>Dermabacteraceae</taxon>
        <taxon>Brachybacterium</taxon>
    </lineage>
</organism>
<dbReference type="KEGG" id="bsau:DWV08_16365"/>
<feature type="transmembrane region" description="Helical" evidence="7">
    <location>
        <begin position="421"/>
        <end position="440"/>
    </location>
</feature>
<evidence type="ECO:0000256" key="2">
    <source>
        <dbReference type="ARBA" id="ARBA00022448"/>
    </source>
</evidence>
<dbReference type="PANTHER" id="PTHR48041:SF139">
    <property type="entry name" value="PROTEIN SCARLET"/>
    <property type="match status" value="1"/>
</dbReference>
<gene>
    <name evidence="9" type="ORF">DWV08_16365</name>
    <name evidence="10" type="ORF">DXU92_16260</name>
</gene>
<evidence type="ECO:0000256" key="1">
    <source>
        <dbReference type="ARBA" id="ARBA00004141"/>
    </source>
</evidence>
<dbReference type="SUPFAM" id="SSF52540">
    <property type="entry name" value="P-loop containing nucleoside triphosphate hydrolases"/>
    <property type="match status" value="1"/>
</dbReference>
<reference evidence="9 11" key="1">
    <citation type="submission" date="2018-07" db="EMBL/GenBank/DDBJ databases">
        <title>Brachybacterium saurashtrense DSM 23186 genome sequence.</title>
        <authorList>
            <person name="Guo L."/>
        </authorList>
    </citation>
    <scope>NUCLEOTIDE SEQUENCE [LARGE SCALE GENOMIC DNA]</scope>
    <source>
        <strain evidence="9 11">DSM 23186</strain>
    </source>
</reference>
<dbReference type="Proteomes" id="UP000282185">
    <property type="component" value="Unassembled WGS sequence"/>
</dbReference>
<proteinExistence type="predicted"/>
<dbReference type="EMBL" id="CP031356">
    <property type="protein sequence ID" value="AXK47336.1"/>
    <property type="molecule type" value="Genomic_DNA"/>
</dbReference>
<reference evidence="10 12" key="2">
    <citation type="submission" date="2018-08" db="EMBL/GenBank/DDBJ databases">
        <title>Brachybacterium saurashtrense DSM 23186.</title>
        <authorList>
            <person name="Li Y."/>
        </authorList>
    </citation>
    <scope>NUCLEOTIDE SEQUENCE [LARGE SCALE GENOMIC DNA]</scope>
    <source>
        <strain evidence="10 12">DSM 23186</strain>
    </source>
</reference>
<feature type="compositionally biased region" description="Basic and acidic residues" evidence="6">
    <location>
        <begin position="94"/>
        <end position="122"/>
    </location>
</feature>
<comment type="subcellular location">
    <subcellularLocation>
        <location evidence="1">Membrane</location>
        <topology evidence="1">Multi-pass membrane protein</topology>
    </subcellularLocation>
</comment>
<keyword evidence="2" id="KW-0813">Transport</keyword>
<accession>A0A345YTT4</accession>
<keyword evidence="10" id="KW-0547">Nucleotide-binding</keyword>
<protein>
    <submittedName>
        <fullName evidence="10">ABC transporter ATP-binding protein</fullName>
    </submittedName>
</protein>
<evidence type="ECO:0000313" key="11">
    <source>
        <dbReference type="Proteomes" id="UP000254236"/>
    </source>
</evidence>
<dbReference type="GO" id="GO:0005524">
    <property type="term" value="F:ATP binding"/>
    <property type="evidence" value="ECO:0007669"/>
    <property type="project" value="UniProtKB-KW"/>
</dbReference>
<dbReference type="PROSITE" id="PS50893">
    <property type="entry name" value="ABC_TRANSPORTER_2"/>
    <property type="match status" value="1"/>
</dbReference>
<dbReference type="OrthoDB" id="9804819at2"/>
<dbReference type="GO" id="GO:0016887">
    <property type="term" value="F:ATP hydrolysis activity"/>
    <property type="evidence" value="ECO:0007669"/>
    <property type="project" value="InterPro"/>
</dbReference>
<keyword evidence="11" id="KW-1185">Reference proteome</keyword>
<keyword evidence="5 7" id="KW-0472">Membrane</keyword>
<feature type="region of interest" description="Disordered" evidence="6">
    <location>
        <begin position="87"/>
        <end position="122"/>
    </location>
</feature>
<feature type="domain" description="ABC transporter" evidence="8">
    <location>
        <begin position="120"/>
        <end position="354"/>
    </location>
</feature>
<dbReference type="InterPro" id="IPR050352">
    <property type="entry name" value="ABCG_transporters"/>
</dbReference>
<dbReference type="InterPro" id="IPR003439">
    <property type="entry name" value="ABC_transporter-like_ATP-bd"/>
</dbReference>
<keyword evidence="10" id="KW-0067">ATP-binding</keyword>
<dbReference type="GO" id="GO:0016020">
    <property type="term" value="C:membrane"/>
    <property type="evidence" value="ECO:0007669"/>
    <property type="project" value="UniProtKB-SubCell"/>
</dbReference>
<keyword evidence="4 7" id="KW-1133">Transmembrane helix</keyword>
<evidence type="ECO:0000256" key="7">
    <source>
        <dbReference type="SAM" id="Phobius"/>
    </source>
</evidence>
<keyword evidence="3 7" id="KW-0812">Transmembrane</keyword>
<evidence type="ECO:0000256" key="3">
    <source>
        <dbReference type="ARBA" id="ARBA00022692"/>
    </source>
</evidence>
<evidence type="ECO:0000256" key="5">
    <source>
        <dbReference type="ARBA" id="ARBA00023136"/>
    </source>
</evidence>